<sequence>LQITFAEPAGTSDLPAVQTIVAGNSFYGGMFLFDRSPRTPLPLSTRSNVMLGATHREVVQCLGTCQLNDVWWTDVCEDAATFPQTSGPSTVNDGGAKDAEDKVFQHNGGGLLEVKNLYVENMGCMYQPGGTCGEMPARASTFDDIVVNGANMVTGMNGNFEDTTTVLNSYVVSESICELFEGS</sequence>
<organism evidence="11 12">
    <name type="scientific">Pseudomassariella vexata</name>
    <dbReference type="NCBI Taxonomy" id="1141098"/>
    <lineage>
        <taxon>Eukaryota</taxon>
        <taxon>Fungi</taxon>
        <taxon>Dikarya</taxon>
        <taxon>Ascomycota</taxon>
        <taxon>Pezizomycotina</taxon>
        <taxon>Sordariomycetes</taxon>
        <taxon>Xylariomycetidae</taxon>
        <taxon>Amphisphaeriales</taxon>
        <taxon>Pseudomassariaceae</taxon>
        <taxon>Pseudomassariella</taxon>
    </lineage>
</organism>
<dbReference type="GO" id="GO:0030570">
    <property type="term" value="F:pectate lyase activity"/>
    <property type="evidence" value="ECO:0007669"/>
    <property type="project" value="UniProtKB-UniRule"/>
</dbReference>
<reference evidence="11 12" key="1">
    <citation type="submission" date="2016-07" db="EMBL/GenBank/DDBJ databases">
        <title>Pervasive Adenine N6-methylation of Active Genes in Fungi.</title>
        <authorList>
            <consortium name="DOE Joint Genome Institute"/>
            <person name="Mondo S.J."/>
            <person name="Dannebaum R.O."/>
            <person name="Kuo R.C."/>
            <person name="Labutti K."/>
            <person name="Haridas S."/>
            <person name="Kuo A."/>
            <person name="Salamov A."/>
            <person name="Ahrendt S.R."/>
            <person name="Lipzen A."/>
            <person name="Sullivan W."/>
            <person name="Andreopoulos W.B."/>
            <person name="Clum A."/>
            <person name="Lindquist E."/>
            <person name="Daum C."/>
            <person name="Ramamoorthy G.K."/>
            <person name="Gryganskyi A."/>
            <person name="Culley D."/>
            <person name="Magnuson J.K."/>
            <person name="James T.Y."/>
            <person name="O'Malley M.A."/>
            <person name="Stajich J.E."/>
            <person name="Spatafora J.W."/>
            <person name="Visel A."/>
            <person name="Grigoriev I.V."/>
        </authorList>
    </citation>
    <scope>NUCLEOTIDE SEQUENCE [LARGE SCALE GENOMIC DNA]</scope>
    <source>
        <strain evidence="11 12">CBS 129021</strain>
    </source>
</reference>
<dbReference type="GO" id="GO:0045490">
    <property type="term" value="P:pectin catabolic process"/>
    <property type="evidence" value="ECO:0007669"/>
    <property type="project" value="TreeGrafter"/>
</dbReference>
<dbReference type="InterPro" id="IPR012334">
    <property type="entry name" value="Pectin_lyas_fold"/>
</dbReference>
<feature type="non-terminal residue" evidence="11">
    <location>
        <position position="1"/>
    </location>
</feature>
<evidence type="ECO:0000256" key="9">
    <source>
        <dbReference type="ARBA" id="ARBA00025679"/>
    </source>
</evidence>
<name>A0A1Y2DQE5_9PEZI</name>
<accession>A0A1Y2DQE5</accession>
<evidence type="ECO:0000256" key="3">
    <source>
        <dbReference type="ARBA" id="ARBA00004613"/>
    </source>
</evidence>
<dbReference type="Proteomes" id="UP000193689">
    <property type="component" value="Unassembled WGS sequence"/>
</dbReference>
<comment type="cofactor">
    <cofactor evidence="2 10">
        <name>Ca(2+)</name>
        <dbReference type="ChEBI" id="CHEBI:29108"/>
    </cofactor>
</comment>
<evidence type="ECO:0000256" key="5">
    <source>
        <dbReference type="ARBA" id="ARBA00022525"/>
    </source>
</evidence>
<dbReference type="Gene3D" id="2.160.20.10">
    <property type="entry name" value="Single-stranded right-handed beta-helix, Pectin lyase-like"/>
    <property type="match status" value="1"/>
</dbReference>
<evidence type="ECO:0000256" key="4">
    <source>
        <dbReference type="ARBA" id="ARBA00006463"/>
    </source>
</evidence>
<keyword evidence="7 10" id="KW-0106">Calcium</keyword>
<comment type="caution">
    <text evidence="11">The sequence shown here is derived from an EMBL/GenBank/DDBJ whole genome shotgun (WGS) entry which is preliminary data.</text>
</comment>
<dbReference type="GeneID" id="63771026"/>
<evidence type="ECO:0000313" key="12">
    <source>
        <dbReference type="Proteomes" id="UP000193689"/>
    </source>
</evidence>
<protein>
    <recommendedName>
        <fullName evidence="10">Pectate lyase</fullName>
        <ecNumber evidence="10">4.2.2.2</ecNumber>
    </recommendedName>
</protein>
<evidence type="ECO:0000256" key="1">
    <source>
        <dbReference type="ARBA" id="ARBA00000695"/>
    </source>
</evidence>
<dbReference type="PANTHER" id="PTHR33407">
    <property type="entry name" value="PECTATE LYASE F-RELATED"/>
    <property type="match status" value="1"/>
</dbReference>
<comment type="catalytic activity">
    <reaction evidence="1 10">
        <text>Eliminative cleavage of (1-&gt;4)-alpha-D-galacturonan to give oligosaccharides with 4-deoxy-alpha-D-galact-4-enuronosyl groups at their non-reducing ends.</text>
        <dbReference type="EC" id="4.2.2.2"/>
    </reaction>
</comment>
<evidence type="ECO:0000313" key="11">
    <source>
        <dbReference type="EMBL" id="ORY61354.1"/>
    </source>
</evidence>
<evidence type="ECO:0000256" key="8">
    <source>
        <dbReference type="ARBA" id="ARBA00023239"/>
    </source>
</evidence>
<dbReference type="PANTHER" id="PTHR33407:SF9">
    <property type="entry name" value="PECTATE LYASE F-RELATED"/>
    <property type="match status" value="1"/>
</dbReference>
<keyword evidence="8 10" id="KW-0456">Lyase</keyword>
<dbReference type="EMBL" id="MCFJ01000010">
    <property type="protein sequence ID" value="ORY61354.1"/>
    <property type="molecule type" value="Genomic_DNA"/>
</dbReference>
<comment type="similarity">
    <text evidence="4 10">Belongs to the polysaccharide lyase 3 family.</text>
</comment>
<dbReference type="EC" id="4.2.2.2" evidence="10"/>
<dbReference type="InterPro" id="IPR011050">
    <property type="entry name" value="Pectin_lyase_fold/virulence"/>
</dbReference>
<evidence type="ECO:0000256" key="10">
    <source>
        <dbReference type="RuleBase" id="RU367009"/>
    </source>
</evidence>
<dbReference type="Pfam" id="PF03211">
    <property type="entry name" value="Pectate_lyase"/>
    <property type="match status" value="1"/>
</dbReference>
<keyword evidence="12" id="KW-1185">Reference proteome</keyword>
<evidence type="ECO:0000256" key="2">
    <source>
        <dbReference type="ARBA" id="ARBA00001913"/>
    </source>
</evidence>
<comment type="subcellular location">
    <subcellularLocation>
        <location evidence="3 10">Secreted</location>
    </subcellularLocation>
</comment>
<gene>
    <name evidence="11" type="ORF">BCR38DRAFT_326539</name>
</gene>
<dbReference type="OrthoDB" id="441042at2759"/>
<dbReference type="GO" id="GO:0005576">
    <property type="term" value="C:extracellular region"/>
    <property type="evidence" value="ECO:0007669"/>
    <property type="project" value="UniProtKB-SubCell"/>
</dbReference>
<proteinExistence type="inferred from homology"/>
<dbReference type="SUPFAM" id="SSF51126">
    <property type="entry name" value="Pectin lyase-like"/>
    <property type="match status" value="1"/>
</dbReference>
<dbReference type="RefSeq" id="XP_040713431.1">
    <property type="nucleotide sequence ID" value="XM_040854814.1"/>
</dbReference>
<evidence type="ECO:0000256" key="6">
    <source>
        <dbReference type="ARBA" id="ARBA00022729"/>
    </source>
</evidence>
<keyword evidence="5 10" id="KW-0964">Secreted</keyword>
<keyword evidence="6" id="KW-0732">Signal</keyword>
<dbReference type="InParanoid" id="A0A1Y2DQE5"/>
<dbReference type="InterPro" id="IPR004898">
    <property type="entry name" value="Pectate_lyase_PlyH/PlyE-like"/>
</dbReference>
<feature type="non-terminal residue" evidence="11">
    <location>
        <position position="183"/>
    </location>
</feature>
<comment type="function">
    <text evidence="9 10">Pectinolytic enzyme consist of four classes of enzymes: pectin lyase, polygalacturonase, pectin methylesterase and rhamnogalacturonase. Among pectinolytic enzymes, pectin lyase is the most important in depolymerization of pectin, since it cleaves internal glycosidic bonds of highly methylated pectins. Favors pectate, the anion, over pectin, the methyl ester.</text>
</comment>
<dbReference type="AlphaFoldDB" id="A0A1Y2DQE5"/>
<evidence type="ECO:0000256" key="7">
    <source>
        <dbReference type="ARBA" id="ARBA00022837"/>
    </source>
</evidence>